<dbReference type="KEGG" id="xyk:GT347_07675"/>
<reference evidence="2 3" key="1">
    <citation type="submission" date="2020-01" db="EMBL/GenBank/DDBJ databases">
        <title>Genome sequencing of strain KACC 21265.</title>
        <authorList>
            <person name="Heo J."/>
            <person name="Kim S.-J."/>
            <person name="Kim J.-S."/>
            <person name="Hong S.-B."/>
            <person name="Kwon S.-W."/>
        </authorList>
    </citation>
    <scope>NUCLEOTIDE SEQUENCE [LARGE SCALE GENOMIC DNA]</scope>
    <source>
        <strain evidence="2 3">KACC 21265</strain>
    </source>
</reference>
<name>A0A857J1T4_9BURK</name>
<dbReference type="Pfam" id="PF08808">
    <property type="entry name" value="RES"/>
    <property type="match status" value="1"/>
</dbReference>
<evidence type="ECO:0000259" key="1">
    <source>
        <dbReference type="SMART" id="SM00953"/>
    </source>
</evidence>
<organism evidence="2 3">
    <name type="scientific">Xylophilus rhododendri</name>
    <dbReference type="NCBI Taxonomy" id="2697032"/>
    <lineage>
        <taxon>Bacteria</taxon>
        <taxon>Pseudomonadati</taxon>
        <taxon>Pseudomonadota</taxon>
        <taxon>Betaproteobacteria</taxon>
        <taxon>Burkholderiales</taxon>
        <taxon>Xylophilus</taxon>
    </lineage>
</organism>
<dbReference type="EMBL" id="CP047650">
    <property type="protein sequence ID" value="QHI97884.1"/>
    <property type="molecule type" value="Genomic_DNA"/>
</dbReference>
<gene>
    <name evidence="2" type="ORF">GT347_07675</name>
</gene>
<dbReference type="RefSeq" id="WP_160551401.1">
    <property type="nucleotide sequence ID" value="NZ_CP047650.1"/>
</dbReference>
<keyword evidence="3" id="KW-1185">Reference proteome</keyword>
<dbReference type="Proteomes" id="UP000464787">
    <property type="component" value="Chromosome"/>
</dbReference>
<sequence length="167" mass="18073">MMPLPDIGAGSSMLAWRLDRQIYAGTWDSGIGAEKFGGRWNARGQRAVYCSIDPSTAILELAVHAGFPVLDTQPHMLTCAEIIGGPIHRVAPESVPNPAWLIPGTPSAGQQAFGSRLLAQHGIVLFPSAVSRFSWNLVMEPAVAKGRYRQNSQARLVLDTRLHPPLP</sequence>
<evidence type="ECO:0000313" key="3">
    <source>
        <dbReference type="Proteomes" id="UP000464787"/>
    </source>
</evidence>
<dbReference type="InterPro" id="IPR014914">
    <property type="entry name" value="RES_dom"/>
</dbReference>
<feature type="domain" description="RES" evidence="1">
    <location>
        <begin position="27"/>
        <end position="150"/>
    </location>
</feature>
<protein>
    <submittedName>
        <fullName evidence="2">RES domain-containing protein</fullName>
    </submittedName>
</protein>
<dbReference type="AlphaFoldDB" id="A0A857J1T4"/>
<proteinExistence type="predicted"/>
<accession>A0A857J1T4</accession>
<evidence type="ECO:0000313" key="2">
    <source>
        <dbReference type="EMBL" id="QHI97884.1"/>
    </source>
</evidence>
<dbReference type="SMART" id="SM00953">
    <property type="entry name" value="RES"/>
    <property type="match status" value="1"/>
</dbReference>